<accession>A0ABV3ZA03</accession>
<feature type="transmembrane region" description="Helical" evidence="1">
    <location>
        <begin position="41"/>
        <end position="60"/>
    </location>
</feature>
<dbReference type="RefSeq" id="WP_369327703.1">
    <property type="nucleotide sequence ID" value="NZ_JAULBC010000001.1"/>
</dbReference>
<dbReference type="EMBL" id="JAULBC010000001">
    <property type="protein sequence ID" value="MEX6686310.1"/>
    <property type="molecule type" value="Genomic_DNA"/>
</dbReference>
<organism evidence="2 3">
    <name type="scientific">Danxiaibacter flavus</name>
    <dbReference type="NCBI Taxonomy" id="3049108"/>
    <lineage>
        <taxon>Bacteria</taxon>
        <taxon>Pseudomonadati</taxon>
        <taxon>Bacteroidota</taxon>
        <taxon>Chitinophagia</taxon>
        <taxon>Chitinophagales</taxon>
        <taxon>Chitinophagaceae</taxon>
        <taxon>Danxiaibacter</taxon>
    </lineage>
</organism>
<name>A0ABV3ZA03_9BACT</name>
<protein>
    <recommendedName>
        <fullName evidence="4">ATP synthase protein I</fullName>
    </recommendedName>
</protein>
<gene>
    <name evidence="2" type="ORF">QTN47_02325</name>
</gene>
<dbReference type="Proteomes" id="UP001560573">
    <property type="component" value="Unassembled WGS sequence"/>
</dbReference>
<reference evidence="2 3" key="1">
    <citation type="submission" date="2023-07" db="EMBL/GenBank/DDBJ databases">
        <authorList>
            <person name="Lian W.-H."/>
        </authorList>
    </citation>
    <scope>NUCLEOTIDE SEQUENCE [LARGE SCALE GENOMIC DNA]</scope>
    <source>
        <strain evidence="2 3">SYSU DXS3180</strain>
    </source>
</reference>
<evidence type="ECO:0000313" key="2">
    <source>
        <dbReference type="EMBL" id="MEX6686310.1"/>
    </source>
</evidence>
<keyword evidence="1" id="KW-0812">Transmembrane</keyword>
<feature type="transmembrane region" description="Helical" evidence="1">
    <location>
        <begin position="12"/>
        <end position="29"/>
    </location>
</feature>
<feature type="transmembrane region" description="Helical" evidence="1">
    <location>
        <begin position="105"/>
        <end position="121"/>
    </location>
</feature>
<evidence type="ECO:0000313" key="3">
    <source>
        <dbReference type="Proteomes" id="UP001560573"/>
    </source>
</evidence>
<comment type="caution">
    <text evidence="2">The sequence shown here is derived from an EMBL/GenBank/DDBJ whole genome shotgun (WGS) entry which is preliminary data.</text>
</comment>
<evidence type="ECO:0000256" key="1">
    <source>
        <dbReference type="SAM" id="Phobius"/>
    </source>
</evidence>
<evidence type="ECO:0008006" key="4">
    <source>
        <dbReference type="Google" id="ProtNLM"/>
    </source>
</evidence>
<keyword evidence="1" id="KW-0472">Membrane</keyword>
<keyword evidence="1" id="KW-1133">Transmembrane helix</keyword>
<feature type="transmembrane region" description="Helical" evidence="1">
    <location>
        <begin position="72"/>
        <end position="98"/>
    </location>
</feature>
<sequence length="138" mass="14987">MNTKQERSVSIPVPAILIFIIVTAICIIFKSTLAQKSIDTNVVLGGNILLFLLTIVSSFMHAKALKDPNPNAFVRSVMGAMVMKLFVIAAAVIIYLFLMGQQKNIAGILICMALYIIYTAIEVKSTSSLNKKNTHGGN</sequence>
<proteinExistence type="predicted"/>
<keyword evidence="3" id="KW-1185">Reference proteome</keyword>